<evidence type="ECO:0000256" key="6">
    <source>
        <dbReference type="ARBA" id="ARBA00022989"/>
    </source>
</evidence>
<dbReference type="SMART" id="SM01381">
    <property type="entry name" value="7TM_GPCR_Srsx"/>
    <property type="match status" value="1"/>
</dbReference>
<dbReference type="Proteomes" id="UP000694620">
    <property type="component" value="Unassembled WGS sequence"/>
</dbReference>
<keyword evidence="8 14" id="KW-0472">Membrane</keyword>
<dbReference type="PROSITE" id="PS50262">
    <property type="entry name" value="G_PROTEIN_RECEP_F1_2"/>
    <property type="match status" value="1"/>
</dbReference>
<evidence type="ECO:0000256" key="13">
    <source>
        <dbReference type="RuleBase" id="RU000688"/>
    </source>
</evidence>
<evidence type="ECO:0000256" key="11">
    <source>
        <dbReference type="ARBA" id="ARBA00023180"/>
    </source>
</evidence>
<accession>A0A8C4SVC4</accession>
<evidence type="ECO:0000256" key="10">
    <source>
        <dbReference type="ARBA" id="ARBA00023170"/>
    </source>
</evidence>
<name>A0A8C4SVC4_ERPCA</name>
<feature type="transmembrane region" description="Helical" evidence="14">
    <location>
        <begin position="98"/>
        <end position="120"/>
    </location>
</feature>
<evidence type="ECO:0000313" key="16">
    <source>
        <dbReference type="Ensembl" id="ENSECRP00000022082.1"/>
    </source>
</evidence>
<keyword evidence="10 13" id="KW-0675">Receptor</keyword>
<dbReference type="PROSITE" id="PS00237">
    <property type="entry name" value="G_PROTEIN_RECEP_F1_1"/>
    <property type="match status" value="1"/>
</dbReference>
<keyword evidence="7 13" id="KW-0297">G-protein coupled receptor</keyword>
<keyword evidence="4 13" id="KW-0812">Transmembrane</keyword>
<organism evidence="16 17">
    <name type="scientific">Erpetoichthys calabaricus</name>
    <name type="common">Rope fish</name>
    <name type="synonym">Calamoichthys calabaricus</name>
    <dbReference type="NCBI Taxonomy" id="27687"/>
    <lineage>
        <taxon>Eukaryota</taxon>
        <taxon>Metazoa</taxon>
        <taxon>Chordata</taxon>
        <taxon>Craniata</taxon>
        <taxon>Vertebrata</taxon>
        <taxon>Euteleostomi</taxon>
        <taxon>Actinopterygii</taxon>
        <taxon>Polypteriformes</taxon>
        <taxon>Polypteridae</taxon>
        <taxon>Erpetoichthys</taxon>
    </lineage>
</organism>
<dbReference type="Pfam" id="PF13853">
    <property type="entry name" value="7tm_4"/>
    <property type="match status" value="1"/>
</dbReference>
<comment type="similarity">
    <text evidence="13">Belongs to the G-protein coupled receptor 1 family.</text>
</comment>
<keyword evidence="6 14" id="KW-1133">Transmembrane helix</keyword>
<keyword evidence="12 13" id="KW-0807">Transducer</keyword>
<reference evidence="16" key="1">
    <citation type="submission" date="2025-08" db="UniProtKB">
        <authorList>
            <consortium name="Ensembl"/>
        </authorList>
    </citation>
    <scope>IDENTIFICATION</scope>
</reference>
<dbReference type="InterPro" id="IPR000276">
    <property type="entry name" value="GPCR_Rhodpsn"/>
</dbReference>
<dbReference type="InterPro" id="IPR017452">
    <property type="entry name" value="GPCR_Rhodpsn_7TM"/>
</dbReference>
<dbReference type="PRINTS" id="PR00245">
    <property type="entry name" value="OLFACTORYR"/>
</dbReference>
<dbReference type="AlphaFoldDB" id="A0A8C4SVC4"/>
<evidence type="ECO:0000256" key="4">
    <source>
        <dbReference type="ARBA" id="ARBA00022692"/>
    </source>
</evidence>
<evidence type="ECO:0000256" key="1">
    <source>
        <dbReference type="ARBA" id="ARBA00004651"/>
    </source>
</evidence>
<feature type="domain" description="G-protein coupled receptors family 1 profile" evidence="15">
    <location>
        <begin position="41"/>
        <end position="292"/>
    </location>
</feature>
<feature type="transmembrane region" description="Helical" evidence="14">
    <location>
        <begin position="28"/>
        <end position="52"/>
    </location>
</feature>
<evidence type="ECO:0000256" key="2">
    <source>
        <dbReference type="ARBA" id="ARBA00022475"/>
    </source>
</evidence>
<evidence type="ECO:0000256" key="12">
    <source>
        <dbReference type="ARBA" id="ARBA00023224"/>
    </source>
</evidence>
<evidence type="ECO:0000256" key="5">
    <source>
        <dbReference type="ARBA" id="ARBA00022725"/>
    </source>
</evidence>
<evidence type="ECO:0000256" key="7">
    <source>
        <dbReference type="ARBA" id="ARBA00023040"/>
    </source>
</evidence>
<evidence type="ECO:0000313" key="17">
    <source>
        <dbReference type="Proteomes" id="UP000694620"/>
    </source>
</evidence>
<keyword evidence="2 14" id="KW-1003">Cell membrane</keyword>
<evidence type="ECO:0000259" key="15">
    <source>
        <dbReference type="PROSITE" id="PS50262"/>
    </source>
</evidence>
<evidence type="ECO:0000256" key="3">
    <source>
        <dbReference type="ARBA" id="ARBA00022606"/>
    </source>
</evidence>
<evidence type="ECO:0000256" key="14">
    <source>
        <dbReference type="RuleBase" id="RU363047"/>
    </source>
</evidence>
<protein>
    <recommendedName>
        <fullName evidence="14">Olfactory receptor</fullName>
    </recommendedName>
</protein>
<dbReference type="GO" id="GO:0005886">
    <property type="term" value="C:plasma membrane"/>
    <property type="evidence" value="ECO:0007669"/>
    <property type="project" value="UniProtKB-SubCell"/>
</dbReference>
<keyword evidence="5 14" id="KW-0552">Olfaction</keyword>
<feature type="transmembrane region" description="Helical" evidence="14">
    <location>
        <begin position="273"/>
        <end position="294"/>
    </location>
</feature>
<evidence type="ECO:0000256" key="9">
    <source>
        <dbReference type="ARBA" id="ARBA00023157"/>
    </source>
</evidence>
<dbReference type="PRINTS" id="PR00237">
    <property type="entry name" value="GPCRRHODOPSN"/>
</dbReference>
<keyword evidence="11" id="KW-0325">Glycoprotein</keyword>
<keyword evidence="3 14" id="KW-0716">Sensory transduction</keyword>
<keyword evidence="9" id="KW-1015">Disulfide bond</keyword>
<gene>
    <name evidence="16" type="primary">LOC114641351</name>
</gene>
<dbReference type="GeneTree" id="ENSGT00940000161454"/>
<dbReference type="PANTHER" id="PTHR24242:SF359">
    <property type="entry name" value="ODORANT RECEPTOR-RELATED"/>
    <property type="match status" value="1"/>
</dbReference>
<sequence>VKMPNATVTVSEFVLHCAIEKDKMTFTIVALAFIYLVTLCGNLLVIVVIILNPHLQSPMFFYIGTLAAIDVVNNSNLIPRMLAILAFNANTVPYGPCLLQLSVVYHFGVAETLLLCVMACDRYVAVVYPLRYPSIVTNKTVCFSIFLVNVIAAAILTPYMVFATELSFCHTNILPYCFCDFVTMVHISCTEDPRHLTLLSTTTIITGVGGLVIILFSYSRIVVAALKISSADGKKKVFSTLLTHLLVVCLFYLPLMISYILPGVGVRLSAEAYNVLVIIAIMVPPMMNPIIYSFRNKEIKGSIYRLWTRKRTTPDSH</sequence>
<dbReference type="GO" id="GO:0004984">
    <property type="term" value="F:olfactory receptor activity"/>
    <property type="evidence" value="ECO:0007669"/>
    <property type="project" value="InterPro"/>
</dbReference>
<proteinExistence type="inferred from homology"/>
<feature type="transmembrane region" description="Helical" evidence="14">
    <location>
        <begin position="238"/>
        <end position="261"/>
    </location>
</feature>
<reference evidence="16" key="2">
    <citation type="submission" date="2025-09" db="UniProtKB">
        <authorList>
            <consortium name="Ensembl"/>
        </authorList>
    </citation>
    <scope>IDENTIFICATION</scope>
</reference>
<comment type="subcellular location">
    <subcellularLocation>
        <location evidence="1 14">Cell membrane</location>
        <topology evidence="1 14">Multi-pass membrane protein</topology>
    </subcellularLocation>
</comment>
<dbReference type="InterPro" id="IPR050939">
    <property type="entry name" value="Olfactory_GPCR1"/>
</dbReference>
<dbReference type="GO" id="GO:0004930">
    <property type="term" value="F:G protein-coupled receptor activity"/>
    <property type="evidence" value="ECO:0007669"/>
    <property type="project" value="UniProtKB-KW"/>
</dbReference>
<dbReference type="Ensembl" id="ENSECRT00000022555.1">
    <property type="protein sequence ID" value="ENSECRP00000022082.1"/>
    <property type="gene ID" value="ENSECRG00000014932.1"/>
</dbReference>
<dbReference type="FunFam" id="1.20.1070.10:FF:000015">
    <property type="entry name" value="Olfactory receptor"/>
    <property type="match status" value="1"/>
</dbReference>
<dbReference type="SUPFAM" id="SSF81321">
    <property type="entry name" value="Family A G protein-coupled receptor-like"/>
    <property type="match status" value="1"/>
</dbReference>
<keyword evidence="17" id="KW-1185">Reference proteome</keyword>
<feature type="transmembrane region" description="Helical" evidence="14">
    <location>
        <begin position="204"/>
        <end position="226"/>
    </location>
</feature>
<evidence type="ECO:0000256" key="8">
    <source>
        <dbReference type="ARBA" id="ARBA00023136"/>
    </source>
</evidence>
<dbReference type="InterPro" id="IPR000725">
    <property type="entry name" value="Olfact_rcpt"/>
</dbReference>
<dbReference type="Gene3D" id="1.20.1070.10">
    <property type="entry name" value="Rhodopsin 7-helix transmembrane proteins"/>
    <property type="match status" value="1"/>
</dbReference>
<dbReference type="PANTHER" id="PTHR24242">
    <property type="entry name" value="G-PROTEIN COUPLED RECEPTOR"/>
    <property type="match status" value="1"/>
</dbReference>
<feature type="transmembrane region" description="Helical" evidence="14">
    <location>
        <begin position="141"/>
        <end position="162"/>
    </location>
</feature>